<evidence type="ECO:0000313" key="5">
    <source>
        <dbReference type="Proteomes" id="UP000325302"/>
    </source>
</evidence>
<accession>A0A5A9W207</accession>
<dbReference type="Gene3D" id="1.20.120.160">
    <property type="entry name" value="HPT domain"/>
    <property type="match status" value="1"/>
</dbReference>
<dbReference type="PROSITE" id="PS50894">
    <property type="entry name" value="HPT"/>
    <property type="match status" value="1"/>
</dbReference>
<organism evidence="4 5">
    <name type="scientific">Nitrincola tapanii</name>
    <dbReference type="NCBI Taxonomy" id="1708751"/>
    <lineage>
        <taxon>Bacteria</taxon>
        <taxon>Pseudomonadati</taxon>
        <taxon>Pseudomonadota</taxon>
        <taxon>Gammaproteobacteria</taxon>
        <taxon>Oceanospirillales</taxon>
        <taxon>Oceanospirillaceae</taxon>
        <taxon>Nitrincola</taxon>
    </lineage>
</organism>
<proteinExistence type="predicted"/>
<keyword evidence="1" id="KW-0902">Two-component regulatory system</keyword>
<dbReference type="GO" id="GO:0000160">
    <property type="term" value="P:phosphorelay signal transduction system"/>
    <property type="evidence" value="ECO:0007669"/>
    <property type="project" value="UniProtKB-KW"/>
</dbReference>
<reference evidence="4 5" key="1">
    <citation type="submission" date="2019-03" db="EMBL/GenBank/DDBJ databases">
        <title>Nitrincola sp. nov. isolated from an Indian soda lake.</title>
        <authorList>
            <person name="Joshi A."/>
            <person name="Thite S.V."/>
            <person name="Joseph N."/>
            <person name="Dhotre D."/>
            <person name="Moorthy M."/>
            <person name="Shouche Y.S."/>
        </authorList>
    </citation>
    <scope>NUCLEOTIDE SEQUENCE [LARGE SCALE GENOMIC DNA]</scope>
    <source>
        <strain evidence="4 5">MEB193</strain>
    </source>
</reference>
<dbReference type="AlphaFoldDB" id="A0A5A9W207"/>
<evidence type="ECO:0000256" key="2">
    <source>
        <dbReference type="PROSITE-ProRule" id="PRU00110"/>
    </source>
</evidence>
<dbReference type="InterPro" id="IPR036641">
    <property type="entry name" value="HPT_dom_sf"/>
</dbReference>
<dbReference type="GO" id="GO:0004672">
    <property type="term" value="F:protein kinase activity"/>
    <property type="evidence" value="ECO:0007669"/>
    <property type="project" value="UniProtKB-ARBA"/>
</dbReference>
<dbReference type="EMBL" id="SMRS01000012">
    <property type="protein sequence ID" value="KAA0873581.1"/>
    <property type="molecule type" value="Genomic_DNA"/>
</dbReference>
<dbReference type="SUPFAM" id="SSF47226">
    <property type="entry name" value="Histidine-containing phosphotransfer domain, HPT domain"/>
    <property type="match status" value="1"/>
</dbReference>
<feature type="domain" description="HPt" evidence="3">
    <location>
        <begin position="1"/>
        <end position="111"/>
    </location>
</feature>
<dbReference type="Proteomes" id="UP000325302">
    <property type="component" value="Unassembled WGS sequence"/>
</dbReference>
<feature type="modified residue" description="Phosphohistidine" evidence="2">
    <location>
        <position position="50"/>
    </location>
</feature>
<keyword evidence="2" id="KW-0597">Phosphoprotein</keyword>
<dbReference type="Pfam" id="PF01627">
    <property type="entry name" value="Hpt"/>
    <property type="match status" value="1"/>
</dbReference>
<name>A0A5A9W207_9GAMM</name>
<dbReference type="InterPro" id="IPR008207">
    <property type="entry name" value="Sig_transdc_His_kin_Hpt_dom"/>
</dbReference>
<sequence>MQMSFAALRASFLSRVPVRLEKLQSLLAQIQQASVSEQTQLVRDLHREAHNLTGASGSYQCQALSQSSRQLERLVSAWLNQLEAEAFLLPEDLEQNLHHLLQQIEQDWSLTLQESES</sequence>
<keyword evidence="5" id="KW-1185">Reference proteome</keyword>
<protein>
    <recommendedName>
        <fullName evidence="3">HPt domain-containing protein</fullName>
    </recommendedName>
</protein>
<evidence type="ECO:0000313" key="4">
    <source>
        <dbReference type="EMBL" id="KAA0873581.1"/>
    </source>
</evidence>
<gene>
    <name evidence="4" type="ORF">E1H14_12635</name>
</gene>
<evidence type="ECO:0000256" key="1">
    <source>
        <dbReference type="ARBA" id="ARBA00023012"/>
    </source>
</evidence>
<comment type="caution">
    <text evidence="4">The sequence shown here is derived from an EMBL/GenBank/DDBJ whole genome shotgun (WGS) entry which is preliminary data.</text>
</comment>
<evidence type="ECO:0000259" key="3">
    <source>
        <dbReference type="PROSITE" id="PS50894"/>
    </source>
</evidence>
<dbReference type="OrthoDB" id="8706006at2"/>